<name>A0A806KJT2_9BACT</name>
<keyword evidence="5" id="KW-0347">Helicase</keyword>
<organism evidence="5">
    <name type="scientific">uncultured bacterium contig00046</name>
    <dbReference type="NCBI Taxonomy" id="1181532"/>
    <lineage>
        <taxon>Bacteria</taxon>
        <taxon>environmental samples</taxon>
    </lineage>
</organism>
<dbReference type="Pfam" id="PF13307">
    <property type="entry name" value="Helicase_C_2"/>
    <property type="match status" value="1"/>
</dbReference>
<protein>
    <submittedName>
        <fullName evidence="5">DinG family ATP-dependent helicase YoaA</fullName>
    </submittedName>
</protein>
<dbReference type="PROSITE" id="PS51193">
    <property type="entry name" value="HELICASE_ATP_BIND_2"/>
    <property type="match status" value="1"/>
</dbReference>
<evidence type="ECO:0000256" key="3">
    <source>
        <dbReference type="ARBA" id="ARBA00022840"/>
    </source>
</evidence>
<keyword evidence="1" id="KW-0547">Nucleotide-binding</keyword>
<dbReference type="GO" id="GO:0003676">
    <property type="term" value="F:nucleic acid binding"/>
    <property type="evidence" value="ECO:0007669"/>
    <property type="project" value="InterPro"/>
</dbReference>
<dbReference type="GO" id="GO:0016818">
    <property type="term" value="F:hydrolase activity, acting on acid anhydrides, in phosphorus-containing anhydrides"/>
    <property type="evidence" value="ECO:0007669"/>
    <property type="project" value="InterPro"/>
</dbReference>
<evidence type="ECO:0000259" key="4">
    <source>
        <dbReference type="PROSITE" id="PS51193"/>
    </source>
</evidence>
<feature type="domain" description="Helicase ATP-binding" evidence="4">
    <location>
        <begin position="1"/>
        <end position="248"/>
    </location>
</feature>
<dbReference type="GO" id="GO:0004386">
    <property type="term" value="F:helicase activity"/>
    <property type="evidence" value="ECO:0007669"/>
    <property type="project" value="UniProtKB-KW"/>
</dbReference>
<keyword evidence="3" id="KW-0067">ATP-binding</keyword>
<sequence length="614" mass="69717">MSQLQYSEFATEILSNIKNQQVGLAESEPSIDRTLGYLTAAEKVIGENPNERILITVASKNSLKLPALGEKIRPAILKERFSYVCLRKFYNCINNADIYLTPEERINFFALITWIEKTKDGDLSEILHYSRTPILWKKTACEAGSCLGAECEHFSTCHFQKAKKNAENSNLLLVLHNLFLQDMQMDFAILPHSEKIVFDNAHALPLKSQKTFGKHLYFYALRNSVKQNAWCKKWEAQAAESEKLFLSLMKEIQSYSQNVKKRKITYNQSLSAETGISPEALQNSLRNLLEIIERTSSEFYAQNEIGKAKDCMQFSSDIRKISSDLAFFFAASNSEFVYWLECPSNPHQVTLNAEPISISAKWKALYSNLKSAFFTSETISINGRFDYFVSRLALYGKNMKSKIFSGDAGIEVFAAEFLPKPSEEKFSEELTKTLCEIISKNTTNTLIFTDMASISKLQAEIKKDEALQSKTCFFQGVDGNFFNLIGFFQKESGNVLIGTSDELKFLEEMELPENSLIVIARLPFPDLKEPVISRRMEILKEQGKNGFTLITMPETSFTLRSAYSAISRSGKKQTLLLLDSRIISELYGAKIQSLFPNFKTLSHRVFSTGFFDKP</sequence>
<accession>A0A806KJT2</accession>
<reference evidence="5" key="1">
    <citation type="submission" date="2012-03" db="EMBL/GenBank/DDBJ databases">
        <title>Functional metagenomics reveals considerable lignocellulase gene clusters in the gut microbiome of a wood-feeding higher termite.</title>
        <authorList>
            <person name="Liu N."/>
        </authorList>
    </citation>
    <scope>NUCLEOTIDE SEQUENCE</scope>
</reference>
<evidence type="ECO:0000256" key="1">
    <source>
        <dbReference type="ARBA" id="ARBA00022741"/>
    </source>
</evidence>
<dbReference type="GO" id="GO:0005524">
    <property type="term" value="F:ATP binding"/>
    <property type="evidence" value="ECO:0007669"/>
    <property type="project" value="UniProtKB-KW"/>
</dbReference>
<keyword evidence="2" id="KW-0378">Hydrolase</keyword>
<dbReference type="InterPro" id="IPR014013">
    <property type="entry name" value="Helic_SF1/SF2_ATP-bd_DinG/Rad3"/>
</dbReference>
<proteinExistence type="predicted"/>
<evidence type="ECO:0000313" key="5">
    <source>
        <dbReference type="EMBL" id="AGS51750.1"/>
    </source>
</evidence>
<dbReference type="GO" id="GO:0006139">
    <property type="term" value="P:nucleobase-containing compound metabolic process"/>
    <property type="evidence" value="ECO:0007669"/>
    <property type="project" value="InterPro"/>
</dbReference>
<dbReference type="InterPro" id="IPR006555">
    <property type="entry name" value="ATP-dep_Helicase_C"/>
</dbReference>
<dbReference type="InterPro" id="IPR027417">
    <property type="entry name" value="P-loop_NTPase"/>
</dbReference>
<dbReference type="EMBL" id="JQ844170">
    <property type="protein sequence ID" value="AGS51750.1"/>
    <property type="molecule type" value="Genomic_DNA"/>
</dbReference>
<evidence type="ECO:0000256" key="2">
    <source>
        <dbReference type="ARBA" id="ARBA00022801"/>
    </source>
</evidence>
<dbReference type="AlphaFoldDB" id="A0A806KJT2"/>
<dbReference type="Gene3D" id="3.40.50.300">
    <property type="entry name" value="P-loop containing nucleotide triphosphate hydrolases"/>
    <property type="match status" value="2"/>
</dbReference>